<dbReference type="PROSITE" id="PS50011">
    <property type="entry name" value="PROTEIN_KINASE_DOM"/>
    <property type="match status" value="1"/>
</dbReference>
<feature type="domain" description="Protein kinase" evidence="1">
    <location>
        <begin position="26"/>
        <end position="275"/>
    </location>
</feature>
<sequence>MGNAHVSAAQVAPQECKLLAHRNAPMRQGDTFGQIDLDASLAAIAIPWHCIRLGTKLADTHAPWVSINKSWCIGPNYMTRVMVKQIDVTRLDTIALAKELQLMKQLVHPNVVKFVGVTCQGPHSYVVTECVENGDLRQCLHRIDLETHVVSLLRDIACGMAFLHTRNPPIIHQALHTGNIHITHDFRAKIANAECSRFKKPVAHPWVAPEVVDASHPFDEMADVYSFALVMAEVLGERSEALTVDLVRMYTTCLSRNPTDRPTFTRIVEQLDRLI</sequence>
<dbReference type="eggNOG" id="KOG0192">
    <property type="taxonomic scope" value="Eukaryota"/>
</dbReference>
<accession>A0A024TAI7</accession>
<dbReference type="Gene3D" id="1.10.510.10">
    <property type="entry name" value="Transferase(Phosphotransferase) domain 1"/>
    <property type="match status" value="1"/>
</dbReference>
<protein>
    <submittedName>
        <fullName evidence="2">TKL protein kinase</fullName>
    </submittedName>
</protein>
<gene>
    <name evidence="2" type="ORF">H310_14293</name>
</gene>
<dbReference type="InterPro" id="IPR051681">
    <property type="entry name" value="Ser/Thr_Kinases-Pseudokinases"/>
</dbReference>
<dbReference type="Pfam" id="PF07714">
    <property type="entry name" value="PK_Tyr_Ser-Thr"/>
    <property type="match status" value="1"/>
</dbReference>
<evidence type="ECO:0000259" key="1">
    <source>
        <dbReference type="PROSITE" id="PS50011"/>
    </source>
</evidence>
<reference evidence="2" key="1">
    <citation type="submission" date="2013-12" db="EMBL/GenBank/DDBJ databases">
        <title>The Genome Sequence of Aphanomyces invadans NJM9701.</title>
        <authorList>
            <consortium name="The Broad Institute Genomics Platform"/>
            <person name="Russ C."/>
            <person name="Tyler B."/>
            <person name="van West P."/>
            <person name="Dieguez-Uribeondo J."/>
            <person name="Young S.K."/>
            <person name="Zeng Q."/>
            <person name="Gargeya S."/>
            <person name="Fitzgerald M."/>
            <person name="Abouelleil A."/>
            <person name="Alvarado L."/>
            <person name="Chapman S.B."/>
            <person name="Gainer-Dewar J."/>
            <person name="Goldberg J."/>
            <person name="Griggs A."/>
            <person name="Gujja S."/>
            <person name="Hansen M."/>
            <person name="Howarth C."/>
            <person name="Imamovic A."/>
            <person name="Ireland A."/>
            <person name="Larimer J."/>
            <person name="McCowan C."/>
            <person name="Murphy C."/>
            <person name="Pearson M."/>
            <person name="Poon T.W."/>
            <person name="Priest M."/>
            <person name="Roberts A."/>
            <person name="Saif S."/>
            <person name="Shea T."/>
            <person name="Sykes S."/>
            <person name="Wortman J."/>
            <person name="Nusbaum C."/>
            <person name="Birren B."/>
        </authorList>
    </citation>
    <scope>NUCLEOTIDE SEQUENCE [LARGE SCALE GENOMIC DNA]</scope>
    <source>
        <strain evidence="2">NJM9701</strain>
    </source>
</reference>
<dbReference type="VEuPathDB" id="FungiDB:H310_14293"/>
<dbReference type="InterPro" id="IPR000719">
    <property type="entry name" value="Prot_kinase_dom"/>
</dbReference>
<dbReference type="GO" id="GO:0005524">
    <property type="term" value="F:ATP binding"/>
    <property type="evidence" value="ECO:0007669"/>
    <property type="project" value="InterPro"/>
</dbReference>
<dbReference type="PANTHER" id="PTHR44329">
    <property type="entry name" value="SERINE/THREONINE-PROTEIN KINASE TNNI3K-RELATED"/>
    <property type="match status" value="1"/>
</dbReference>
<name>A0A024TAI7_9STRA</name>
<dbReference type="OrthoDB" id="74930at2759"/>
<dbReference type="GeneID" id="20091343"/>
<dbReference type="InterPro" id="IPR011009">
    <property type="entry name" value="Kinase-like_dom_sf"/>
</dbReference>
<keyword evidence="2" id="KW-0808">Transferase</keyword>
<organism evidence="2">
    <name type="scientific">Aphanomyces invadans</name>
    <dbReference type="NCBI Taxonomy" id="157072"/>
    <lineage>
        <taxon>Eukaryota</taxon>
        <taxon>Sar</taxon>
        <taxon>Stramenopiles</taxon>
        <taxon>Oomycota</taxon>
        <taxon>Saprolegniomycetes</taxon>
        <taxon>Saprolegniales</taxon>
        <taxon>Verrucalvaceae</taxon>
        <taxon>Aphanomyces</taxon>
    </lineage>
</organism>
<dbReference type="RefSeq" id="XP_008880333.1">
    <property type="nucleotide sequence ID" value="XM_008882111.1"/>
</dbReference>
<keyword evidence="2" id="KW-0418">Kinase</keyword>
<dbReference type="EMBL" id="KI914016">
    <property type="protein sequence ID" value="ETV91053.1"/>
    <property type="molecule type" value="Genomic_DNA"/>
</dbReference>
<proteinExistence type="predicted"/>
<dbReference type="AlphaFoldDB" id="A0A024TAI7"/>
<dbReference type="GO" id="GO:0004674">
    <property type="term" value="F:protein serine/threonine kinase activity"/>
    <property type="evidence" value="ECO:0007669"/>
    <property type="project" value="TreeGrafter"/>
</dbReference>
<dbReference type="InterPro" id="IPR001245">
    <property type="entry name" value="Ser-Thr/Tyr_kinase_cat_dom"/>
</dbReference>
<dbReference type="SUPFAM" id="SSF56112">
    <property type="entry name" value="Protein kinase-like (PK-like)"/>
    <property type="match status" value="1"/>
</dbReference>
<dbReference type="STRING" id="157072.A0A024TAI7"/>
<evidence type="ECO:0000313" key="2">
    <source>
        <dbReference type="EMBL" id="ETV91053.1"/>
    </source>
</evidence>